<dbReference type="InterPro" id="IPR000719">
    <property type="entry name" value="Prot_kinase_dom"/>
</dbReference>
<dbReference type="PROSITE" id="PS50011">
    <property type="entry name" value="PROTEIN_KINASE_DOM"/>
    <property type="match status" value="1"/>
</dbReference>
<feature type="transmembrane region" description="Helical" evidence="24">
    <location>
        <begin position="251"/>
        <end position="276"/>
    </location>
</feature>
<comment type="function">
    <text evidence="21">Promotes hydrogen peroxide H(2)O(2) production and cell death.</text>
</comment>
<dbReference type="GO" id="GO:0002229">
    <property type="term" value="P:defense response to oomycetes"/>
    <property type="evidence" value="ECO:0007669"/>
    <property type="project" value="UniProtKB-ARBA"/>
</dbReference>
<keyword evidence="16 24" id="KW-1133">Transmembrane helix</keyword>
<comment type="subunit">
    <text evidence="22">Interacts with ABCG40.</text>
</comment>
<keyword evidence="18" id="KW-0675">Receptor</keyword>
<comment type="similarity">
    <text evidence="2">Belongs to the leguminous lectin family.</text>
</comment>
<evidence type="ECO:0000256" key="22">
    <source>
        <dbReference type="ARBA" id="ARBA00063357"/>
    </source>
</evidence>
<dbReference type="GO" id="GO:0005886">
    <property type="term" value="C:plasma membrane"/>
    <property type="evidence" value="ECO:0007669"/>
    <property type="project" value="UniProtKB-SubCell"/>
</dbReference>
<evidence type="ECO:0000256" key="17">
    <source>
        <dbReference type="ARBA" id="ARBA00023136"/>
    </source>
</evidence>
<evidence type="ECO:0000256" key="13">
    <source>
        <dbReference type="ARBA" id="ARBA00022777"/>
    </source>
</evidence>
<evidence type="ECO:0000256" key="3">
    <source>
        <dbReference type="ARBA" id="ARBA00008536"/>
    </source>
</evidence>
<keyword evidence="14" id="KW-0611">Plant defense</keyword>
<dbReference type="EC" id="2.7.11.1" evidence="5"/>
<keyword evidence="17 24" id="KW-0472">Membrane</keyword>
<dbReference type="SUPFAM" id="SSF49899">
    <property type="entry name" value="Concanavalin A-like lectins/glucanases"/>
    <property type="match status" value="1"/>
</dbReference>
<comment type="similarity">
    <text evidence="3">In the N-terminal section; belongs to the leguminous lectin family.</text>
</comment>
<keyword evidence="8" id="KW-0808">Transferase</keyword>
<dbReference type="SUPFAM" id="SSF56112">
    <property type="entry name" value="Protein kinase-like (PK-like)"/>
    <property type="match status" value="1"/>
</dbReference>
<dbReference type="CDD" id="cd14066">
    <property type="entry name" value="STKc_IRAK"/>
    <property type="match status" value="1"/>
</dbReference>
<dbReference type="InterPro" id="IPR008271">
    <property type="entry name" value="Ser/Thr_kinase_AS"/>
</dbReference>
<comment type="subcellular location">
    <subcellularLocation>
        <location evidence="1">Cell membrane</location>
        <topology evidence="1">Single-pass type I membrane protein</topology>
    </subcellularLocation>
</comment>
<dbReference type="GO" id="GO:0009626">
    <property type="term" value="P:plant-type hypersensitive response"/>
    <property type="evidence" value="ECO:0007669"/>
    <property type="project" value="UniProtKB-ARBA"/>
</dbReference>
<dbReference type="SMART" id="SM00220">
    <property type="entry name" value="S_TKc"/>
    <property type="match status" value="1"/>
</dbReference>
<evidence type="ECO:0000313" key="26">
    <source>
        <dbReference type="EMBL" id="KAK4596703.1"/>
    </source>
</evidence>
<name>A0AAN7FMX9_QUERU</name>
<dbReference type="AlphaFoldDB" id="A0AAN7FMX9"/>
<dbReference type="Gene3D" id="3.30.200.20">
    <property type="entry name" value="Phosphorylase Kinase, domain 1"/>
    <property type="match status" value="1"/>
</dbReference>
<sequence>MSISFNFSKFSDAYITLVPDAFINADGDIELTRNEATESSRGSVGCALHKEPVLLWDNSTGRQTVTDFTTHFSFIIKPFNDTMSADGLAFFIAPFNSTIPIDRTSGGNLGLFSGETTVTDSQNQTLAVEFDTYKNPWDPSANHVGIDVNSIFSKTNVTWPNSIQNGSTVYAWVSYNSTTQNISVFLSYADNPGLSDPSLSLTVNFMKILPQWVSVGFCAATGTAFETHTILHWSFNSTLEETKDGRKQNKLGLGIGVAVSSIAVGCVLGIIWFIYWRKRADGNTEDLGDDDSMDDEFEKGTGPRRFTYRELLNATNNFPEGGKLGEGGFGGVYKGLLSESNVEVAVKRVSKGSKQGKKEYMSEVKIISRLRHKNLVQLIGWCHEQRELLLVYEYMPYGSLDSHLFGAKVMLTWPVRYKIAQGLASALLYLHEEWEQCVVHRDIKSSNIMLDSNFNAKLGDFGLARLVDHGLSSQTTVLAGTMGYLAPECFTTGKASKESDVYSFGVVSLEIACGRKPVEPHVEPSKVRLVEWVWDLYGKGQILEAIDKGLSMEFDKGQIESLMVVGLWCCHPDPTSRPSIGQVIHVLNFESQLPNLPSKFPMPMYFGSLTHLREFSNMTSGLTESKDQTQCSSSSSTNSSMIVGPTKPLLYSGKADVELASIMH</sequence>
<dbReference type="Pfam" id="PF07714">
    <property type="entry name" value="PK_Tyr_Ser-Thr"/>
    <property type="match status" value="1"/>
</dbReference>
<comment type="function">
    <text evidence="20">Involved in resistance response to the pathogenic oomycetes Phytophthora infestans and Phytophthora capsici.</text>
</comment>
<dbReference type="PROSITE" id="PS00307">
    <property type="entry name" value="LECTIN_LEGUME_BETA"/>
    <property type="match status" value="1"/>
</dbReference>
<evidence type="ECO:0000256" key="14">
    <source>
        <dbReference type="ARBA" id="ARBA00022821"/>
    </source>
</evidence>
<dbReference type="FunFam" id="2.60.120.200:FF:000103">
    <property type="entry name" value="L-type lectin-domain containing receptor kinase IX.1"/>
    <property type="match status" value="1"/>
</dbReference>
<dbReference type="InterPro" id="IPR011009">
    <property type="entry name" value="Kinase-like_dom_sf"/>
</dbReference>
<dbReference type="CDD" id="cd06899">
    <property type="entry name" value="lectin_legume_LecRK_Arcelin_ConA"/>
    <property type="match status" value="1"/>
</dbReference>
<keyword evidence="13" id="KW-0418">Kinase</keyword>
<evidence type="ECO:0000259" key="25">
    <source>
        <dbReference type="PROSITE" id="PS50011"/>
    </source>
</evidence>
<evidence type="ECO:0000256" key="2">
    <source>
        <dbReference type="ARBA" id="ARBA00007606"/>
    </source>
</evidence>
<evidence type="ECO:0000256" key="15">
    <source>
        <dbReference type="ARBA" id="ARBA00022840"/>
    </source>
</evidence>
<keyword evidence="11" id="KW-0430">Lectin</keyword>
<gene>
    <name evidence="26" type="ORF">RGQ29_014652</name>
</gene>
<evidence type="ECO:0000256" key="23">
    <source>
        <dbReference type="PROSITE-ProRule" id="PRU10141"/>
    </source>
</evidence>
<dbReference type="FunFam" id="1.10.510.10:FF:000240">
    <property type="entry name" value="Lectin-domain containing receptor kinase A4.3"/>
    <property type="match status" value="1"/>
</dbReference>
<evidence type="ECO:0000256" key="18">
    <source>
        <dbReference type="ARBA" id="ARBA00023170"/>
    </source>
</evidence>
<evidence type="ECO:0000256" key="1">
    <source>
        <dbReference type="ARBA" id="ARBA00004251"/>
    </source>
</evidence>
<evidence type="ECO:0000256" key="10">
    <source>
        <dbReference type="ARBA" id="ARBA00022729"/>
    </source>
</evidence>
<protein>
    <recommendedName>
        <fullName evidence="5">non-specific serine/threonine protein kinase</fullName>
        <ecNumber evidence="5">2.7.11.1</ecNumber>
    </recommendedName>
</protein>
<keyword evidence="7" id="KW-0723">Serine/threonine-protein kinase</keyword>
<evidence type="ECO:0000256" key="5">
    <source>
        <dbReference type="ARBA" id="ARBA00012513"/>
    </source>
</evidence>
<keyword evidence="27" id="KW-1185">Reference proteome</keyword>
<dbReference type="Gene3D" id="2.60.120.200">
    <property type="match status" value="1"/>
</dbReference>
<evidence type="ECO:0000256" key="20">
    <source>
        <dbReference type="ARBA" id="ARBA00058054"/>
    </source>
</evidence>
<evidence type="ECO:0000313" key="27">
    <source>
        <dbReference type="Proteomes" id="UP001324115"/>
    </source>
</evidence>
<evidence type="ECO:0000256" key="21">
    <source>
        <dbReference type="ARBA" id="ARBA00058818"/>
    </source>
</evidence>
<evidence type="ECO:0000256" key="19">
    <source>
        <dbReference type="ARBA" id="ARBA00023180"/>
    </source>
</evidence>
<keyword evidence="19" id="KW-0325">Glycoprotein</keyword>
<keyword evidence="10" id="KW-0732">Signal</keyword>
<dbReference type="PANTHER" id="PTHR27007">
    <property type="match status" value="1"/>
</dbReference>
<comment type="caution">
    <text evidence="26">The sequence shown here is derived from an EMBL/GenBank/DDBJ whole genome shotgun (WGS) entry which is preliminary data.</text>
</comment>
<feature type="binding site" evidence="23">
    <location>
        <position position="347"/>
    </location>
    <ligand>
        <name>ATP</name>
        <dbReference type="ChEBI" id="CHEBI:30616"/>
    </ligand>
</feature>
<dbReference type="InterPro" id="IPR050528">
    <property type="entry name" value="L-type_Lectin-RKs"/>
</dbReference>
<dbReference type="Pfam" id="PF00139">
    <property type="entry name" value="Lectin_legB"/>
    <property type="match status" value="1"/>
</dbReference>
<dbReference type="InterPro" id="IPR001245">
    <property type="entry name" value="Ser-Thr/Tyr_kinase_cat_dom"/>
</dbReference>
<dbReference type="FunFam" id="3.30.200.20:FF:000168">
    <property type="entry name" value="L-type lectin-domain containing receptor kinase IX.1"/>
    <property type="match status" value="1"/>
</dbReference>
<dbReference type="InterPro" id="IPR019825">
    <property type="entry name" value="Lectin_legB_Mn/Ca_BS"/>
</dbReference>
<dbReference type="Proteomes" id="UP001324115">
    <property type="component" value="Unassembled WGS sequence"/>
</dbReference>
<reference evidence="26 27" key="1">
    <citation type="journal article" date="2023" name="G3 (Bethesda)">
        <title>A haplotype-resolved chromosome-scale genome for Quercus rubra L. provides insights into the genetics of adaptive traits for red oak species.</title>
        <authorList>
            <person name="Kapoor B."/>
            <person name="Jenkins J."/>
            <person name="Schmutz J."/>
            <person name="Zhebentyayeva T."/>
            <person name="Kuelheim C."/>
            <person name="Coggeshall M."/>
            <person name="Heim C."/>
            <person name="Lasky J.R."/>
            <person name="Leites L."/>
            <person name="Islam-Faridi N."/>
            <person name="Romero-Severson J."/>
            <person name="DeLeo V.L."/>
            <person name="Lucas S.M."/>
            <person name="Lazic D."/>
            <person name="Gailing O."/>
            <person name="Carlson J."/>
            <person name="Staton M."/>
        </authorList>
    </citation>
    <scope>NUCLEOTIDE SEQUENCE [LARGE SCALE GENOMIC DNA]</scope>
    <source>
        <strain evidence="26">Pseudo-F2</strain>
    </source>
</reference>
<accession>A0AAN7FMX9</accession>
<dbReference type="PROSITE" id="PS00108">
    <property type="entry name" value="PROTEIN_KINASE_ST"/>
    <property type="match status" value="1"/>
</dbReference>
<evidence type="ECO:0000256" key="12">
    <source>
        <dbReference type="ARBA" id="ARBA00022741"/>
    </source>
</evidence>
<evidence type="ECO:0000256" key="8">
    <source>
        <dbReference type="ARBA" id="ARBA00022679"/>
    </source>
</evidence>
<dbReference type="InterPro" id="IPR017441">
    <property type="entry name" value="Protein_kinase_ATP_BS"/>
</dbReference>
<evidence type="ECO:0000256" key="4">
    <source>
        <dbReference type="ARBA" id="ARBA00010217"/>
    </source>
</evidence>
<keyword evidence="15 23" id="KW-0067">ATP-binding</keyword>
<dbReference type="PROSITE" id="PS00107">
    <property type="entry name" value="PROTEIN_KINASE_ATP"/>
    <property type="match status" value="1"/>
</dbReference>
<feature type="domain" description="Protein kinase" evidence="25">
    <location>
        <begin position="318"/>
        <end position="596"/>
    </location>
</feature>
<dbReference type="GO" id="GO:0030246">
    <property type="term" value="F:carbohydrate binding"/>
    <property type="evidence" value="ECO:0007669"/>
    <property type="project" value="UniProtKB-KW"/>
</dbReference>
<dbReference type="Gene3D" id="1.10.510.10">
    <property type="entry name" value="Transferase(Phosphotransferase) domain 1"/>
    <property type="match status" value="1"/>
</dbReference>
<dbReference type="GO" id="GO:0004674">
    <property type="term" value="F:protein serine/threonine kinase activity"/>
    <property type="evidence" value="ECO:0007669"/>
    <property type="project" value="UniProtKB-KW"/>
</dbReference>
<dbReference type="GO" id="GO:0005524">
    <property type="term" value="F:ATP binding"/>
    <property type="evidence" value="ECO:0007669"/>
    <property type="project" value="UniProtKB-UniRule"/>
</dbReference>
<comment type="similarity">
    <text evidence="4">In the C-terminal section; belongs to the protein kinase superfamily. Ser/Thr protein kinase family.</text>
</comment>
<evidence type="ECO:0000256" key="7">
    <source>
        <dbReference type="ARBA" id="ARBA00022527"/>
    </source>
</evidence>
<organism evidence="26 27">
    <name type="scientific">Quercus rubra</name>
    <name type="common">Northern red oak</name>
    <name type="synonym">Quercus borealis</name>
    <dbReference type="NCBI Taxonomy" id="3512"/>
    <lineage>
        <taxon>Eukaryota</taxon>
        <taxon>Viridiplantae</taxon>
        <taxon>Streptophyta</taxon>
        <taxon>Embryophyta</taxon>
        <taxon>Tracheophyta</taxon>
        <taxon>Spermatophyta</taxon>
        <taxon>Magnoliopsida</taxon>
        <taxon>eudicotyledons</taxon>
        <taxon>Gunneridae</taxon>
        <taxon>Pentapetalae</taxon>
        <taxon>rosids</taxon>
        <taxon>fabids</taxon>
        <taxon>Fagales</taxon>
        <taxon>Fagaceae</taxon>
        <taxon>Quercus</taxon>
    </lineage>
</organism>
<evidence type="ECO:0000256" key="24">
    <source>
        <dbReference type="SAM" id="Phobius"/>
    </source>
</evidence>
<dbReference type="EMBL" id="JAXUIC010000003">
    <property type="protein sequence ID" value="KAK4596703.1"/>
    <property type="molecule type" value="Genomic_DNA"/>
</dbReference>
<dbReference type="InterPro" id="IPR013320">
    <property type="entry name" value="ConA-like_dom_sf"/>
</dbReference>
<keyword evidence="6" id="KW-1003">Cell membrane</keyword>
<evidence type="ECO:0000256" key="9">
    <source>
        <dbReference type="ARBA" id="ARBA00022692"/>
    </source>
</evidence>
<evidence type="ECO:0000256" key="11">
    <source>
        <dbReference type="ARBA" id="ARBA00022734"/>
    </source>
</evidence>
<dbReference type="InterPro" id="IPR001220">
    <property type="entry name" value="Legume_lectin_dom"/>
</dbReference>
<proteinExistence type="inferred from homology"/>
<evidence type="ECO:0000256" key="6">
    <source>
        <dbReference type="ARBA" id="ARBA00022475"/>
    </source>
</evidence>
<keyword evidence="12 23" id="KW-0547">Nucleotide-binding</keyword>
<evidence type="ECO:0000256" key="16">
    <source>
        <dbReference type="ARBA" id="ARBA00022989"/>
    </source>
</evidence>
<keyword evidence="9 24" id="KW-0812">Transmembrane</keyword>